<keyword evidence="2" id="KW-0328">Glycosyltransferase</keyword>
<dbReference type="SUPFAM" id="SSF53756">
    <property type="entry name" value="UDP-Glycosyltransferase/glycogen phosphorylase"/>
    <property type="match status" value="1"/>
</dbReference>
<keyword evidence="3" id="KW-1185">Reference proteome</keyword>
<dbReference type="PANTHER" id="PTHR45947:SF3">
    <property type="entry name" value="SULFOQUINOVOSYL TRANSFERASE SQD2"/>
    <property type="match status" value="1"/>
</dbReference>
<proteinExistence type="predicted"/>
<evidence type="ECO:0000259" key="1">
    <source>
        <dbReference type="Pfam" id="PF13439"/>
    </source>
</evidence>
<protein>
    <submittedName>
        <fullName evidence="2">GDP-mannose-dependent alpha-mannosyltransferase</fullName>
        <ecNumber evidence="2">2.4.1.-</ecNumber>
    </submittedName>
</protein>
<sequence length="420" mass="45658">MIAGCSTAGRSPPSGPTQLNLIIVTETYAPEINGVAMTLGRLVDGLAARGHRITIVRPRQRHESPRFSVTQRLACRQIRLPGVPIPGYPQLRLGLPAARRLRKLWTLNRPDLVHVATEGPLGASAITTARRMGIPVTSSFHTNFDQYTRDYRIGWFKPVVAAWLRHLHNRTLRTFVPTRDLAARLEHEGYRNLRLLSRGVDTTLFNPARRDEALRAAWGVGPGELAVIHVGRLAAEKNYPLLFRAFDAIKAVQPRAKLVIVGDGPLLSACQRERPDAVFTGFYTGVSLARHYASGDIYLHTSITETFGNVVTEALGSGLAVVAYDYAAAHEFIRPGDNGLLAPVGDETAYLAAADRLAREPALRARCAAAGPATARLLTWDAIVDRFVADLLEAAEEFHRTLPAGTGPATLAPQPSASSS</sequence>
<reference evidence="2 3" key="1">
    <citation type="submission" date="2016-06" db="EMBL/GenBank/DDBJ databases">
        <title>Three novel species with peptidoglycan cell walls form the new genus Lacunisphaera gen. nov. in the family Opitutaceae of the verrucomicrobial subdivision 4.</title>
        <authorList>
            <person name="Rast P."/>
            <person name="Gloeckner I."/>
            <person name="Jogler M."/>
            <person name="Boedeker C."/>
            <person name="Jeske O."/>
            <person name="Wiegand S."/>
            <person name="Reinhardt R."/>
            <person name="Schumann P."/>
            <person name="Rohde M."/>
            <person name="Spring S."/>
            <person name="Gloeckner F.O."/>
            <person name="Jogler C."/>
        </authorList>
    </citation>
    <scope>NUCLEOTIDE SEQUENCE [LARGE SCALE GENOMIC DNA]</scope>
    <source>
        <strain evidence="2 3">IG16b</strain>
    </source>
</reference>
<dbReference type="AlphaFoldDB" id="A0A1D8AWF1"/>
<keyword evidence="2" id="KW-0808">Transferase</keyword>
<feature type="domain" description="Glycosyltransferase subfamily 4-like N-terminal" evidence="1">
    <location>
        <begin position="32"/>
        <end position="203"/>
    </location>
</feature>
<dbReference type="Gene3D" id="3.40.50.2000">
    <property type="entry name" value="Glycogen Phosphorylase B"/>
    <property type="match status" value="2"/>
</dbReference>
<dbReference type="GO" id="GO:0016757">
    <property type="term" value="F:glycosyltransferase activity"/>
    <property type="evidence" value="ECO:0007669"/>
    <property type="project" value="UniProtKB-KW"/>
</dbReference>
<dbReference type="CDD" id="cd03814">
    <property type="entry name" value="GT4-like"/>
    <property type="match status" value="1"/>
</dbReference>
<dbReference type="Proteomes" id="UP000095228">
    <property type="component" value="Chromosome"/>
</dbReference>
<dbReference type="InterPro" id="IPR050194">
    <property type="entry name" value="Glycosyltransferase_grp1"/>
</dbReference>
<dbReference type="OrthoDB" id="9802525at2"/>
<gene>
    <name evidence="2" type="primary">mgtA_2</name>
    <name evidence="2" type="ORF">Verru16b_02300</name>
</gene>
<dbReference type="EMBL" id="CP016094">
    <property type="protein sequence ID" value="AOS45222.1"/>
    <property type="molecule type" value="Genomic_DNA"/>
</dbReference>
<name>A0A1D8AWF1_9BACT</name>
<dbReference type="STRING" id="1838286.Verru16b_02300"/>
<organism evidence="2 3">
    <name type="scientific">Lacunisphaera limnophila</name>
    <dbReference type="NCBI Taxonomy" id="1838286"/>
    <lineage>
        <taxon>Bacteria</taxon>
        <taxon>Pseudomonadati</taxon>
        <taxon>Verrucomicrobiota</taxon>
        <taxon>Opitutia</taxon>
        <taxon>Opitutales</taxon>
        <taxon>Opitutaceae</taxon>
        <taxon>Lacunisphaera</taxon>
    </lineage>
</organism>
<dbReference type="EC" id="2.4.1.-" evidence="2"/>
<dbReference type="InterPro" id="IPR028098">
    <property type="entry name" value="Glyco_trans_4-like_N"/>
</dbReference>
<evidence type="ECO:0000313" key="2">
    <source>
        <dbReference type="EMBL" id="AOS45222.1"/>
    </source>
</evidence>
<dbReference type="PANTHER" id="PTHR45947">
    <property type="entry name" value="SULFOQUINOVOSYL TRANSFERASE SQD2"/>
    <property type="match status" value="1"/>
</dbReference>
<dbReference type="Pfam" id="PF13692">
    <property type="entry name" value="Glyco_trans_1_4"/>
    <property type="match status" value="1"/>
</dbReference>
<accession>A0A1D8AWF1</accession>
<evidence type="ECO:0000313" key="3">
    <source>
        <dbReference type="Proteomes" id="UP000095228"/>
    </source>
</evidence>
<dbReference type="KEGG" id="obg:Verru16b_02300"/>
<dbReference type="Pfam" id="PF13439">
    <property type="entry name" value="Glyco_transf_4"/>
    <property type="match status" value="1"/>
</dbReference>